<organism evidence="1">
    <name type="scientific">Sesamum radiatum</name>
    <name type="common">Black benniseed</name>
    <dbReference type="NCBI Taxonomy" id="300843"/>
    <lineage>
        <taxon>Eukaryota</taxon>
        <taxon>Viridiplantae</taxon>
        <taxon>Streptophyta</taxon>
        <taxon>Embryophyta</taxon>
        <taxon>Tracheophyta</taxon>
        <taxon>Spermatophyta</taxon>
        <taxon>Magnoliopsida</taxon>
        <taxon>eudicotyledons</taxon>
        <taxon>Gunneridae</taxon>
        <taxon>Pentapetalae</taxon>
        <taxon>asterids</taxon>
        <taxon>lamiids</taxon>
        <taxon>Lamiales</taxon>
        <taxon>Pedaliaceae</taxon>
        <taxon>Sesamum</taxon>
    </lineage>
</organism>
<comment type="caution">
    <text evidence="1">The sequence shown here is derived from an EMBL/GenBank/DDBJ whole genome shotgun (WGS) entry which is preliminary data.</text>
</comment>
<accession>A0AAW2P4P3</accession>
<sequence length="161" mass="18262">MPKTGRTLAPLRQDNGTAELEEDLELKCPRKVRMLCWKINVNALPTASNLNRRDFDVQCFSVLVAVLLILKTSLFCPFARQVWAISNLPWHSVSHWQNDGSACIANVAEALDKLDFEEFLVICWSLWSTRNKKCMEAIEHSLDQVKNAACSVYCAYSISLI</sequence>
<protein>
    <submittedName>
        <fullName evidence="1">Uncharacterized protein</fullName>
    </submittedName>
</protein>
<dbReference type="EMBL" id="JACGWJ010000018">
    <property type="protein sequence ID" value="KAL0350283.1"/>
    <property type="molecule type" value="Genomic_DNA"/>
</dbReference>
<name>A0AAW2P4P3_SESRA</name>
<evidence type="ECO:0000313" key="1">
    <source>
        <dbReference type="EMBL" id="KAL0350283.1"/>
    </source>
</evidence>
<gene>
    <name evidence="1" type="ORF">Sradi_4177500</name>
</gene>
<dbReference type="AlphaFoldDB" id="A0AAW2P4P3"/>
<proteinExistence type="predicted"/>
<reference evidence="1" key="2">
    <citation type="journal article" date="2024" name="Plant">
        <title>Genomic evolution and insights into agronomic trait innovations of Sesamum species.</title>
        <authorList>
            <person name="Miao H."/>
            <person name="Wang L."/>
            <person name="Qu L."/>
            <person name="Liu H."/>
            <person name="Sun Y."/>
            <person name="Le M."/>
            <person name="Wang Q."/>
            <person name="Wei S."/>
            <person name="Zheng Y."/>
            <person name="Lin W."/>
            <person name="Duan Y."/>
            <person name="Cao H."/>
            <person name="Xiong S."/>
            <person name="Wang X."/>
            <person name="Wei L."/>
            <person name="Li C."/>
            <person name="Ma Q."/>
            <person name="Ju M."/>
            <person name="Zhao R."/>
            <person name="Li G."/>
            <person name="Mu C."/>
            <person name="Tian Q."/>
            <person name="Mei H."/>
            <person name="Zhang T."/>
            <person name="Gao T."/>
            <person name="Zhang H."/>
        </authorList>
    </citation>
    <scope>NUCLEOTIDE SEQUENCE</scope>
    <source>
        <strain evidence="1">G02</strain>
    </source>
</reference>
<reference evidence="1" key="1">
    <citation type="submission" date="2020-06" db="EMBL/GenBank/DDBJ databases">
        <authorList>
            <person name="Li T."/>
            <person name="Hu X."/>
            <person name="Zhang T."/>
            <person name="Song X."/>
            <person name="Zhang H."/>
            <person name="Dai N."/>
            <person name="Sheng W."/>
            <person name="Hou X."/>
            <person name="Wei L."/>
        </authorList>
    </citation>
    <scope>NUCLEOTIDE SEQUENCE</scope>
    <source>
        <strain evidence="1">G02</strain>
        <tissue evidence="1">Leaf</tissue>
    </source>
</reference>